<proteinExistence type="predicted"/>
<evidence type="ECO:0000313" key="1">
    <source>
        <dbReference type="EMBL" id="RHK09785.1"/>
    </source>
</evidence>
<organism evidence="1 2">
    <name type="scientific">Segatella copri</name>
    <dbReference type="NCBI Taxonomy" id="165179"/>
    <lineage>
        <taxon>Bacteria</taxon>
        <taxon>Pseudomonadati</taxon>
        <taxon>Bacteroidota</taxon>
        <taxon>Bacteroidia</taxon>
        <taxon>Bacteroidales</taxon>
        <taxon>Prevotellaceae</taxon>
        <taxon>Segatella</taxon>
    </lineage>
</organism>
<dbReference type="EMBL" id="QRNB01000046">
    <property type="protein sequence ID" value="RHK09785.1"/>
    <property type="molecule type" value="Genomic_DNA"/>
</dbReference>
<dbReference type="AlphaFoldDB" id="A0A3R6MDC9"/>
<gene>
    <name evidence="1" type="ORF">DW079_09520</name>
</gene>
<reference evidence="1 2" key="1">
    <citation type="submission" date="2018-08" db="EMBL/GenBank/DDBJ databases">
        <title>A genome reference for cultivated species of the human gut microbiota.</title>
        <authorList>
            <person name="Zou Y."/>
            <person name="Xue W."/>
            <person name="Luo G."/>
        </authorList>
    </citation>
    <scope>NUCLEOTIDE SEQUENCE [LARGE SCALE GENOMIC DNA]</scope>
    <source>
        <strain evidence="1 2">AF46-2NS</strain>
    </source>
</reference>
<protein>
    <submittedName>
        <fullName evidence="1">Uncharacterized protein</fullName>
    </submittedName>
</protein>
<dbReference type="Proteomes" id="UP000286211">
    <property type="component" value="Unassembled WGS sequence"/>
</dbReference>
<evidence type="ECO:0000313" key="2">
    <source>
        <dbReference type="Proteomes" id="UP000286211"/>
    </source>
</evidence>
<sequence>MSKMWVSSFTQIYEMSSLWRKLIKEDNNTNLPDANDFSIVKGRAIWNVQKGEIAHLIKETELINTDGLKGVIVQEGCSAIVFMNGIITSIMQLAFTLFQQKSQPLL</sequence>
<name>A0A3R6MDC9_9BACT</name>
<comment type="caution">
    <text evidence="1">The sequence shown here is derived from an EMBL/GenBank/DDBJ whole genome shotgun (WGS) entry which is preliminary data.</text>
</comment>
<accession>A0A3R6MDC9</accession>